<reference evidence="1 2" key="1">
    <citation type="submission" date="2023-08" db="EMBL/GenBank/DDBJ databases">
        <title>Complete genome sequences of 12 bacterial strains from the honey bee gut, resolved with long-read nanopore sequencing.</title>
        <authorList>
            <person name="Kwong W.K."/>
            <person name="Acheampong S."/>
            <person name="Polat M.F."/>
        </authorList>
    </citation>
    <scope>NUCLEOTIDE SEQUENCE [LARGE SCALE GENOMIC DNA]</scope>
    <source>
        <strain evidence="2">wkB9</strain>
    </source>
</reference>
<dbReference type="SUPFAM" id="SSF52540">
    <property type="entry name" value="P-loop containing nucleoside triphosphate hydrolases"/>
    <property type="match status" value="1"/>
</dbReference>
<protein>
    <recommendedName>
        <fullName evidence="3">ATP-binding protein</fullName>
    </recommendedName>
</protein>
<dbReference type="RefSeq" id="WP_025331472.1">
    <property type="nucleotide sequence ID" value="NZ_CP132375.1"/>
</dbReference>
<dbReference type="Proteomes" id="UP001229773">
    <property type="component" value="Chromosome"/>
</dbReference>
<evidence type="ECO:0000313" key="2">
    <source>
        <dbReference type="Proteomes" id="UP001229773"/>
    </source>
</evidence>
<proteinExistence type="predicted"/>
<gene>
    <name evidence="1" type="ORF">RAM05_11110</name>
</gene>
<dbReference type="EMBL" id="CP132375">
    <property type="protein sequence ID" value="WLS98372.1"/>
    <property type="molecule type" value="Genomic_DNA"/>
</dbReference>
<dbReference type="InterPro" id="IPR016024">
    <property type="entry name" value="ARM-type_fold"/>
</dbReference>
<accession>A0ABD7Z229</accession>
<evidence type="ECO:0000313" key="1">
    <source>
        <dbReference type="EMBL" id="WLS98372.1"/>
    </source>
</evidence>
<organism evidence="1 2">
    <name type="scientific">Snodgrassella alvi</name>
    <dbReference type="NCBI Taxonomy" id="1196083"/>
    <lineage>
        <taxon>Bacteria</taxon>
        <taxon>Pseudomonadati</taxon>
        <taxon>Pseudomonadota</taxon>
        <taxon>Betaproteobacteria</taxon>
        <taxon>Neisseriales</taxon>
        <taxon>Neisseriaceae</taxon>
        <taxon>Snodgrassella</taxon>
    </lineage>
</organism>
<dbReference type="SUPFAM" id="SSF48371">
    <property type="entry name" value="ARM repeat"/>
    <property type="match status" value="1"/>
</dbReference>
<sequence>MAAESGGYADKFGNRYEANWVAYQLVRLLEEKIISVVVEPLGPDGQGVDILINKTDGTAEYHQCKMGKEDNKEWTLAHLHSSGILSNAWLQIEQNNEFYLVSPLSCKTISDLSDSALNSNGNPEDFLKWQINVSQKRKKIFEDLCNYLNLDITCLKDVSRAINFLQKFKIEQFKFTKTIEDWLEFRISQLYSDNTDDILRFLKIYPVDKDKLRTEITPFLLQGDLEKSGFNRRVMLSDTRIKTAIDNLSEEFNNSICSSPVANLINRKNEVQQLSDSIQSNAVTLLTAEAGYGKSFLLLQLHEYLQQQKIISVPIRLDRRIPATNLEQYGISLGFLASPVYCLSKYAAAQKVVFILDQLDAIRWTAMHSSQALEICRQFIKQIIYLRKENKNISVVLAARTFDINEDIALSSWIKSLDNECRKINLAELDENTVNDLVSPYENYSDLLSEKKRILRIPLWLGFYLSIASNNHNSVTKLNNKLELIQEFIKDRMQEVERCSVSSSEAHALADSISQLMMKSCRLIVSESLLPVEMQKQLKALISVGLLNKQNEQISFRHQVLFDYQIGFSLYQTAMLSVENLLDAIGSREEQTLMKREQLKYAMNLLLQMNQESFCNCVNAILFTDDIRFHLKHLVLYSIKDIQELKKPARKLIDKIITEPEFLMQFLQNASFGNSYIVRYLIEAGYIAGWLQNTDQVLVDSTINLLFSVVNIIPELVVKEITPLVGLSDSLDAKIYNLLPRDIENDADILFDLRKKIIKSGYQSYSINWNNLAKKYPQRALDIISIILAQHQQELSGISDPFDTEYIMKPFMSKCYWSENDDNVIQMVMLIPQVVLKFLLKYINNILPSNSEKVIFNQWIDKFQCVLENKTSLQLTILKMIEVAGGQLQDRPEELIKLIKPYLNHPNFIFIHIIANQLFNLPAKYADMVICWLLKEPQQRLSCGNFWIESEWALAGKLIEKFSPHCSEELFKQLEHTIYYIPPLKDIEYIKLQLANRKNGIFEHYWGHAQYFLLPKLDRKRLKPDTCELIAVLQRKFGFYKNENYNGIVFGHSSWFTSPLPKGNCLSDKNWHKLILAPALRLNSDKEKQRNEKFIIAKSKIQKLACDFETNVRNQPSRFARFALTLPVSIHKEFIVALFSGLAETDRNKIAKDFQAEWQPCPVELLEKIILHFYNHVSELSLVSMLANREDNISKSLIDMLCNLAKFSPDPKPNTLSVYTSGQNKCANSVNIEELHINSFNCVRGNAYHALAKIFRKNKEFALANLDLIQAAINDEHPAVQITSTALLLSILNSNEDYAHKNFFILCQKNIIFSCSPEANYFFNSGFGGPYEYLYIELVLNMLNSDKSEVRMLAAKQIYARWFFSNLFTDELQQVLNGDDVLKNGCTDFIIQILENDKYTDKIEKIEFAYERLLNDENIEIVRKLGRCITSKNYWTKSNFQKLFSIFVNSRAAIYCINEFCWTINNYPAKLTDLCPLLLILVENINRRYQSEVFRDSWQDESNLITAIQRIYDEAIEDEDKETMNICLDICDELFKLRPYTALKITKSLDNDVLV</sequence>
<name>A0ABD7Z229_9NEIS</name>
<dbReference type="InterPro" id="IPR027417">
    <property type="entry name" value="P-loop_NTPase"/>
</dbReference>
<evidence type="ECO:0008006" key="3">
    <source>
        <dbReference type="Google" id="ProtNLM"/>
    </source>
</evidence>
<dbReference type="GeneID" id="32536178"/>